<protein>
    <recommendedName>
        <fullName evidence="2">UBX domain-containing protein</fullName>
    </recommendedName>
</protein>
<comment type="caution">
    <text evidence="3">The sequence shown here is derived from an EMBL/GenBank/DDBJ whole genome shotgun (WGS) entry which is preliminary data.</text>
</comment>
<dbReference type="InterPro" id="IPR001012">
    <property type="entry name" value="UBX_dom"/>
</dbReference>
<dbReference type="EMBL" id="CAJHUC010002471">
    <property type="protein sequence ID" value="CAD7703870.1"/>
    <property type="molecule type" value="Genomic_DNA"/>
</dbReference>
<feature type="region of interest" description="Disordered" evidence="1">
    <location>
        <begin position="1"/>
        <end position="36"/>
    </location>
</feature>
<feature type="domain" description="UBX" evidence="2">
    <location>
        <begin position="31"/>
        <end position="110"/>
    </location>
</feature>
<sequence>QDGVDDRQQRSAGGASVGAATRQLPPEPDVGDRDACSIGVRLPDGRRVQRRFSRHHTLQAVYDYCWTEMDAALRDRPFGLAPMMPGGQFLSDYSQSLQDAGVANSLLVLRWRD</sequence>
<dbReference type="PANTHER" id="PTHR23322:SF6">
    <property type="entry name" value="UBX DOMAIN-CONTAINING PROTEIN 7"/>
    <property type="match status" value="1"/>
</dbReference>
<evidence type="ECO:0000313" key="3">
    <source>
        <dbReference type="EMBL" id="CAD7703870.1"/>
    </source>
</evidence>
<dbReference type="Proteomes" id="UP000708148">
    <property type="component" value="Unassembled WGS sequence"/>
</dbReference>
<keyword evidence="4" id="KW-1185">Reference proteome</keyword>
<organism evidence="3 4">
    <name type="scientific">Ostreobium quekettii</name>
    <dbReference type="NCBI Taxonomy" id="121088"/>
    <lineage>
        <taxon>Eukaryota</taxon>
        <taxon>Viridiplantae</taxon>
        <taxon>Chlorophyta</taxon>
        <taxon>core chlorophytes</taxon>
        <taxon>Ulvophyceae</taxon>
        <taxon>TCBD clade</taxon>
        <taxon>Bryopsidales</taxon>
        <taxon>Ostreobineae</taxon>
        <taxon>Ostreobiaceae</taxon>
        <taxon>Ostreobium</taxon>
    </lineage>
</organism>
<evidence type="ECO:0000313" key="4">
    <source>
        <dbReference type="Proteomes" id="UP000708148"/>
    </source>
</evidence>
<feature type="non-terminal residue" evidence="3">
    <location>
        <position position="1"/>
    </location>
</feature>
<dbReference type="InterPro" id="IPR050730">
    <property type="entry name" value="UBX_domain-protein"/>
</dbReference>
<dbReference type="GO" id="GO:0043130">
    <property type="term" value="F:ubiquitin binding"/>
    <property type="evidence" value="ECO:0007669"/>
    <property type="project" value="TreeGrafter"/>
</dbReference>
<dbReference type="Pfam" id="PF00789">
    <property type="entry name" value="UBX"/>
    <property type="match status" value="1"/>
</dbReference>
<dbReference type="GO" id="GO:0043161">
    <property type="term" value="P:proteasome-mediated ubiquitin-dependent protein catabolic process"/>
    <property type="evidence" value="ECO:0007669"/>
    <property type="project" value="TreeGrafter"/>
</dbReference>
<dbReference type="SUPFAM" id="SSF54236">
    <property type="entry name" value="Ubiquitin-like"/>
    <property type="match status" value="1"/>
</dbReference>
<proteinExistence type="predicted"/>
<name>A0A8S1JDW7_9CHLO</name>
<dbReference type="AlphaFoldDB" id="A0A8S1JDW7"/>
<dbReference type="GO" id="GO:0005634">
    <property type="term" value="C:nucleus"/>
    <property type="evidence" value="ECO:0007669"/>
    <property type="project" value="TreeGrafter"/>
</dbReference>
<gene>
    <name evidence="3" type="ORF">OSTQU699_LOCUS9227</name>
</gene>
<dbReference type="OrthoDB" id="270602at2759"/>
<evidence type="ECO:0000259" key="2">
    <source>
        <dbReference type="PROSITE" id="PS50033"/>
    </source>
</evidence>
<reference evidence="3" key="1">
    <citation type="submission" date="2020-12" db="EMBL/GenBank/DDBJ databases">
        <authorList>
            <person name="Iha C."/>
        </authorList>
    </citation>
    <scope>NUCLEOTIDE SEQUENCE</scope>
</reference>
<dbReference type="Gene3D" id="3.10.20.90">
    <property type="entry name" value="Phosphatidylinositol 3-kinase Catalytic Subunit, Chain A, domain 1"/>
    <property type="match status" value="1"/>
</dbReference>
<dbReference type="CDD" id="cd01767">
    <property type="entry name" value="UBX"/>
    <property type="match status" value="1"/>
</dbReference>
<accession>A0A8S1JDW7</accession>
<dbReference type="InterPro" id="IPR029071">
    <property type="entry name" value="Ubiquitin-like_domsf"/>
</dbReference>
<dbReference type="PANTHER" id="PTHR23322">
    <property type="entry name" value="FAS-ASSOCIATED PROTEIN"/>
    <property type="match status" value="1"/>
</dbReference>
<dbReference type="SMART" id="SM00166">
    <property type="entry name" value="UBX"/>
    <property type="match status" value="1"/>
</dbReference>
<dbReference type="PROSITE" id="PS50033">
    <property type="entry name" value="UBX"/>
    <property type="match status" value="1"/>
</dbReference>
<evidence type="ECO:0000256" key="1">
    <source>
        <dbReference type="SAM" id="MobiDB-lite"/>
    </source>
</evidence>